<keyword evidence="1" id="KW-1133">Transmembrane helix</keyword>
<evidence type="ECO:0000259" key="2">
    <source>
        <dbReference type="Pfam" id="PF01551"/>
    </source>
</evidence>
<keyword evidence="1" id="KW-0472">Membrane</keyword>
<evidence type="ECO:0000256" key="1">
    <source>
        <dbReference type="SAM" id="Phobius"/>
    </source>
</evidence>
<evidence type="ECO:0000313" key="4">
    <source>
        <dbReference type="Proteomes" id="UP000323856"/>
    </source>
</evidence>
<dbReference type="CDD" id="cd12797">
    <property type="entry name" value="M23_peptidase"/>
    <property type="match status" value="1"/>
</dbReference>
<dbReference type="GO" id="GO:0004222">
    <property type="term" value="F:metalloendopeptidase activity"/>
    <property type="evidence" value="ECO:0007669"/>
    <property type="project" value="TreeGrafter"/>
</dbReference>
<protein>
    <submittedName>
        <fullName evidence="3">M23 family metallopeptidase</fullName>
    </submittedName>
</protein>
<dbReference type="Gene3D" id="2.70.70.10">
    <property type="entry name" value="Glucose Permease (Domain IIA)"/>
    <property type="match status" value="1"/>
</dbReference>
<accession>A0A5B0E3D7</accession>
<dbReference type="InterPro" id="IPR016047">
    <property type="entry name" value="M23ase_b-sheet_dom"/>
</dbReference>
<dbReference type="RefSeq" id="WP_149620869.1">
    <property type="nucleotide sequence ID" value="NZ_VOBL01000028.1"/>
</dbReference>
<dbReference type="SUPFAM" id="SSF51261">
    <property type="entry name" value="Duplicated hybrid motif"/>
    <property type="match status" value="1"/>
</dbReference>
<comment type="caution">
    <text evidence="3">The sequence shown here is derived from an EMBL/GenBank/DDBJ whole genome shotgun (WGS) entry which is preliminary data.</text>
</comment>
<dbReference type="EMBL" id="VOBL01000028">
    <property type="protein sequence ID" value="KAA0973383.1"/>
    <property type="molecule type" value="Genomic_DNA"/>
</dbReference>
<dbReference type="Proteomes" id="UP000323856">
    <property type="component" value="Unassembled WGS sequence"/>
</dbReference>
<reference evidence="3 4" key="1">
    <citation type="submission" date="2019-07" db="EMBL/GenBank/DDBJ databases">
        <title>Analysis of the biochemical properties, biological activity and biotechnological potential of siderophores and biosurfactants produced by Antarctic psychrotolerant bacteria.</title>
        <authorList>
            <person name="Styczynski M."/>
            <person name="Krucon T."/>
            <person name="Decewicz P."/>
            <person name="Dziewit L."/>
        </authorList>
    </citation>
    <scope>NUCLEOTIDE SEQUENCE [LARGE SCALE GENOMIC DNA]</scope>
    <source>
        <strain evidence="3 4">ANT_H27</strain>
    </source>
</reference>
<dbReference type="OrthoDB" id="5496837at2"/>
<proteinExistence type="predicted"/>
<dbReference type="PANTHER" id="PTHR21666:SF270">
    <property type="entry name" value="MUREIN HYDROLASE ACTIVATOR ENVC"/>
    <property type="match status" value="1"/>
</dbReference>
<gene>
    <name evidence="3" type="ORF">FQ154_18585</name>
</gene>
<sequence length="378" mass="39515">MAESKGAGLATATVALFMTPVVVVMLLLVGGNEASSDTGICGIEAEAPVAEPAGNKSVAGFSGKQLKNAAQIMTAASDLKLPVAAQILGVQTAIGESTLKVIDFGDGAGPDSRGLFQQRDNGAWGSYEDRMNPHTSATNFFKVLKTVEGWQDLEPSQAIHRVQRNANPNHYTQFRSPAVQIVKALSAGKLGEDFDEKFEDISPNGDCPDTSPDAEQIGDLGSGEWSSPLPGFKTMTSPFGPRQCPAGASCNSNVSDHKGIDISKKGGASVLAPTDMKITIAEQGQGWKSAYGTYIIAKQVEKPGLVFEFHHMVHGSLKVKVGDTVAAGTPLGIEGTTGNSTGVHLHFQVAPPGTPSNAPTYRTVVDPVPILKSKGVFS</sequence>
<dbReference type="AlphaFoldDB" id="A0A5B0E3D7"/>
<keyword evidence="1" id="KW-0812">Transmembrane</keyword>
<name>A0A5B0E3D7_9MICC</name>
<organism evidence="3 4">
    <name type="scientific">Paeniglutamicibacter gangotriensis</name>
    <dbReference type="NCBI Taxonomy" id="254787"/>
    <lineage>
        <taxon>Bacteria</taxon>
        <taxon>Bacillati</taxon>
        <taxon>Actinomycetota</taxon>
        <taxon>Actinomycetes</taxon>
        <taxon>Micrococcales</taxon>
        <taxon>Micrococcaceae</taxon>
        <taxon>Paeniglutamicibacter</taxon>
    </lineage>
</organism>
<dbReference type="InterPro" id="IPR011055">
    <property type="entry name" value="Dup_hybrid_motif"/>
</dbReference>
<feature type="transmembrane region" description="Helical" evidence="1">
    <location>
        <begin position="7"/>
        <end position="29"/>
    </location>
</feature>
<dbReference type="PANTHER" id="PTHR21666">
    <property type="entry name" value="PEPTIDASE-RELATED"/>
    <property type="match status" value="1"/>
</dbReference>
<feature type="domain" description="M23ase beta-sheet core" evidence="2">
    <location>
        <begin position="256"/>
        <end position="357"/>
    </location>
</feature>
<dbReference type="Pfam" id="PF01551">
    <property type="entry name" value="Peptidase_M23"/>
    <property type="match status" value="1"/>
</dbReference>
<evidence type="ECO:0000313" key="3">
    <source>
        <dbReference type="EMBL" id="KAA0973383.1"/>
    </source>
</evidence>
<dbReference type="InterPro" id="IPR050570">
    <property type="entry name" value="Cell_wall_metabolism_enzyme"/>
</dbReference>